<dbReference type="OrthoDB" id="68032at2"/>
<evidence type="ECO:0000313" key="2">
    <source>
        <dbReference type="Proteomes" id="UP000011124"/>
    </source>
</evidence>
<sequence length="174" mass="20007">MKQRVLQFLHALTAHLNESDHAFVRRFLDEGERVLFYAMDLIDQRHALHTAYTALELAHKKNGVDEIFLVRIALLHDVGRVKGDLGLWGKVAVVLLNRFLPHFSHRHATVSRDGIFGFWRHALYVYYHHAEIGSEKLRLLGCSREASVVRLHHASPTAEDSMELQLLRQADSLN</sequence>
<dbReference type="SUPFAM" id="SSF109604">
    <property type="entry name" value="HD-domain/PDEase-like"/>
    <property type="match status" value="1"/>
</dbReference>
<evidence type="ECO:0000313" key="1">
    <source>
        <dbReference type="EMBL" id="AEC00089.1"/>
    </source>
</evidence>
<accession>F4EUR4</accession>
<reference evidence="1 2" key="1">
    <citation type="submission" date="2011-04" db="EMBL/GenBank/DDBJ databases">
        <title>The complete genome of Selenomonas sputigena DSM 20758.</title>
        <authorList>
            <consortium name="US DOE Joint Genome Institute (JGI-PGF)"/>
            <person name="Lucas S."/>
            <person name="Copeland A."/>
            <person name="Lapidus A."/>
            <person name="Bruce D."/>
            <person name="Goodwin L."/>
            <person name="Pitluck S."/>
            <person name="Peters L."/>
            <person name="Kyrpides N."/>
            <person name="Mavromatis K."/>
            <person name="Ivanova N."/>
            <person name="Ovchinnikova G."/>
            <person name="Teshima H."/>
            <person name="Detter J.C."/>
            <person name="Tapia R."/>
            <person name="Han C."/>
            <person name="Land M."/>
            <person name="Hauser L."/>
            <person name="Markowitz V."/>
            <person name="Cheng J.-F."/>
            <person name="Hugenholtz P."/>
            <person name="Woyke T."/>
            <person name="Wu D."/>
            <person name="Gronow S."/>
            <person name="Wellnitz S."/>
            <person name="Schneider S."/>
            <person name="Klenk H.-P."/>
            <person name="Eisen J.A."/>
        </authorList>
    </citation>
    <scope>NUCLEOTIDE SEQUENCE [LARGE SCALE GENOMIC DNA]</scope>
    <source>
        <strain evidence="2">ATCC 35185 / DSM 20758 / VPI D19B-28</strain>
    </source>
</reference>
<dbReference type="HOGENOM" id="CLU_124473_1_0_9"/>
<protein>
    <submittedName>
        <fullName evidence="1">Metal dependent phosphohydrolase</fullName>
    </submittedName>
</protein>
<dbReference type="RefSeq" id="WP_013740790.1">
    <property type="nucleotide sequence ID" value="NC_015437.1"/>
</dbReference>
<gene>
    <name evidence="1" type="ordered locus">Selsp_1129</name>
</gene>
<dbReference type="Gene3D" id="1.10.3210.10">
    <property type="entry name" value="Hypothetical protein af1432"/>
    <property type="match status" value="1"/>
</dbReference>
<dbReference type="EMBL" id="CP002637">
    <property type="protein sequence ID" value="AEC00089.1"/>
    <property type="molecule type" value="Genomic_DNA"/>
</dbReference>
<dbReference type="AlphaFoldDB" id="F4EUR4"/>
<proteinExistence type="predicted"/>
<name>F4EUR4_SELS3</name>
<dbReference type="KEGG" id="ssg:Selsp_1129"/>
<organism evidence="1 2">
    <name type="scientific">Selenomonas sputigena (strain ATCC 35185 / DSM 20758 / CCUG 44933 / VPI D19B-28)</name>
    <dbReference type="NCBI Taxonomy" id="546271"/>
    <lineage>
        <taxon>Bacteria</taxon>
        <taxon>Bacillati</taxon>
        <taxon>Bacillota</taxon>
        <taxon>Negativicutes</taxon>
        <taxon>Selenomonadales</taxon>
        <taxon>Selenomonadaceae</taxon>
        <taxon>Selenomonas</taxon>
    </lineage>
</organism>
<dbReference type="Proteomes" id="UP000011124">
    <property type="component" value="Chromosome"/>
</dbReference>
<keyword evidence="2" id="KW-1185">Reference proteome</keyword>